<comment type="caution">
    <text evidence="1">The sequence shown here is derived from an EMBL/GenBank/DDBJ whole genome shotgun (WGS) entry which is preliminary data.</text>
</comment>
<keyword evidence="2" id="KW-1185">Reference proteome</keyword>
<evidence type="ECO:0000313" key="2">
    <source>
        <dbReference type="Proteomes" id="UP000266723"/>
    </source>
</evidence>
<name>A0ABQ7CCG2_BRACR</name>
<reference evidence="1 2" key="1">
    <citation type="journal article" date="2020" name="BMC Genomics">
        <title>Intraspecific diversification of the crop wild relative Brassica cretica Lam. using demographic model selection.</title>
        <authorList>
            <person name="Kioukis A."/>
            <person name="Michalopoulou V.A."/>
            <person name="Briers L."/>
            <person name="Pirintsos S."/>
            <person name="Studholme D.J."/>
            <person name="Pavlidis P."/>
            <person name="Sarris P.F."/>
        </authorList>
    </citation>
    <scope>NUCLEOTIDE SEQUENCE [LARGE SCALE GENOMIC DNA]</scope>
    <source>
        <strain evidence="2">cv. PFS-1207/04</strain>
    </source>
</reference>
<evidence type="ECO:0000313" key="1">
    <source>
        <dbReference type="EMBL" id="KAF3549665.1"/>
    </source>
</evidence>
<sequence length="242" mass="27232">MIGNPGRFTDDAGTVIWLFPGGAKDDQEDLPGDEILATDQGARGRMASENGLAVGIRSPVLLYLVFKEKSRARFIALPVAKSHSKVFDFLKNCGVCVSVGHRRCFDQAFCGYELEKTLISQRSRIYAKPHGKQSEHERALATRAVGEFPSSNNLRLQNLVESQLKITKTESCLNALSAKFSLKKSLFCLSPRTPYILAPRLVYAFPLLPLSRHSSKMEIFQLRDYLRKLHIYPRKLDIYLAL</sequence>
<protein>
    <submittedName>
        <fullName evidence="1">Uncharacterized protein</fullName>
    </submittedName>
</protein>
<dbReference type="EMBL" id="QGKV02000832">
    <property type="protein sequence ID" value="KAF3549665.1"/>
    <property type="molecule type" value="Genomic_DNA"/>
</dbReference>
<gene>
    <name evidence="1" type="ORF">DY000_02007839</name>
</gene>
<accession>A0ABQ7CCG2</accession>
<proteinExistence type="predicted"/>
<dbReference type="Proteomes" id="UP000266723">
    <property type="component" value="Unassembled WGS sequence"/>
</dbReference>
<organism evidence="1 2">
    <name type="scientific">Brassica cretica</name>
    <name type="common">Mustard</name>
    <dbReference type="NCBI Taxonomy" id="69181"/>
    <lineage>
        <taxon>Eukaryota</taxon>
        <taxon>Viridiplantae</taxon>
        <taxon>Streptophyta</taxon>
        <taxon>Embryophyta</taxon>
        <taxon>Tracheophyta</taxon>
        <taxon>Spermatophyta</taxon>
        <taxon>Magnoliopsida</taxon>
        <taxon>eudicotyledons</taxon>
        <taxon>Gunneridae</taxon>
        <taxon>Pentapetalae</taxon>
        <taxon>rosids</taxon>
        <taxon>malvids</taxon>
        <taxon>Brassicales</taxon>
        <taxon>Brassicaceae</taxon>
        <taxon>Brassiceae</taxon>
        <taxon>Brassica</taxon>
    </lineage>
</organism>